<dbReference type="SMART" id="SM00421">
    <property type="entry name" value="HTH_LUXR"/>
    <property type="match status" value="1"/>
</dbReference>
<dbReference type="EMBL" id="QUMS01000006">
    <property type="protein sequence ID" value="REG04636.1"/>
    <property type="molecule type" value="Genomic_DNA"/>
</dbReference>
<dbReference type="Pfam" id="PF00196">
    <property type="entry name" value="GerE"/>
    <property type="match status" value="1"/>
</dbReference>
<gene>
    <name evidence="5" type="ORF">DFR64_2983</name>
</gene>
<evidence type="ECO:0000256" key="1">
    <source>
        <dbReference type="ARBA" id="ARBA00023015"/>
    </source>
</evidence>
<sequence>MLMTLWQQLCESVDQLDPAENSLPSYQQVLKEVRELALDQAREEEQVILDLLNQALCDRHRQSNTHRAWETLSQREREVTALVCSGLTGRQIAAYLVLSPETIKTHVRHILHKFELGSRQELRNQLVDWDFNRWIPEHAWYLSENEPHIRDVLIKD</sequence>
<reference evidence="5 6" key="1">
    <citation type="submission" date="2018-08" db="EMBL/GenBank/DDBJ databases">
        <title>Genomic Encyclopedia of Type Strains, Phase IV (KMG-IV): sequencing the most valuable type-strain genomes for metagenomic binning, comparative biology and taxonomic classification.</title>
        <authorList>
            <person name="Goeker M."/>
        </authorList>
    </citation>
    <scope>NUCLEOTIDE SEQUENCE [LARGE SCALE GENOMIC DNA]</scope>
    <source>
        <strain evidence="5 6">DSM 23923</strain>
    </source>
</reference>
<evidence type="ECO:0000313" key="6">
    <source>
        <dbReference type="Proteomes" id="UP000256388"/>
    </source>
</evidence>
<keyword evidence="3" id="KW-0804">Transcription</keyword>
<proteinExistence type="predicted"/>
<protein>
    <submittedName>
        <fullName evidence="5">Regulatory LuxR family protein</fullName>
    </submittedName>
</protein>
<dbReference type="Proteomes" id="UP000256388">
    <property type="component" value="Unassembled WGS sequence"/>
</dbReference>
<evidence type="ECO:0000256" key="2">
    <source>
        <dbReference type="ARBA" id="ARBA00023125"/>
    </source>
</evidence>
<dbReference type="GO" id="GO:0006355">
    <property type="term" value="P:regulation of DNA-templated transcription"/>
    <property type="evidence" value="ECO:0007669"/>
    <property type="project" value="InterPro"/>
</dbReference>
<dbReference type="AlphaFoldDB" id="A0A3E0A3M3"/>
<dbReference type="InterPro" id="IPR016032">
    <property type="entry name" value="Sig_transdc_resp-reg_C-effctor"/>
</dbReference>
<dbReference type="InterPro" id="IPR000792">
    <property type="entry name" value="Tscrpt_reg_LuxR_C"/>
</dbReference>
<dbReference type="CDD" id="cd06170">
    <property type="entry name" value="LuxR_C_like"/>
    <property type="match status" value="1"/>
</dbReference>
<feature type="domain" description="HTH luxR-type" evidence="4">
    <location>
        <begin position="65"/>
        <end position="130"/>
    </location>
</feature>
<keyword evidence="6" id="KW-1185">Reference proteome</keyword>
<dbReference type="PROSITE" id="PS50043">
    <property type="entry name" value="HTH_LUXR_2"/>
    <property type="match status" value="1"/>
</dbReference>
<dbReference type="PANTHER" id="PTHR44688:SF16">
    <property type="entry name" value="DNA-BINDING TRANSCRIPTIONAL ACTIVATOR DEVR_DOSR"/>
    <property type="match status" value="1"/>
</dbReference>
<dbReference type="GO" id="GO:0003677">
    <property type="term" value="F:DNA binding"/>
    <property type="evidence" value="ECO:0007669"/>
    <property type="project" value="UniProtKB-KW"/>
</dbReference>
<name>A0A3E0A3M3_9CHLR</name>
<dbReference type="Gene3D" id="1.10.10.10">
    <property type="entry name" value="Winged helix-like DNA-binding domain superfamily/Winged helix DNA-binding domain"/>
    <property type="match status" value="1"/>
</dbReference>
<dbReference type="SUPFAM" id="SSF46894">
    <property type="entry name" value="C-terminal effector domain of the bipartite response regulators"/>
    <property type="match status" value="1"/>
</dbReference>
<dbReference type="PRINTS" id="PR00038">
    <property type="entry name" value="HTHLUXR"/>
</dbReference>
<keyword evidence="1" id="KW-0805">Transcription regulation</keyword>
<comment type="caution">
    <text evidence="5">The sequence shown here is derived from an EMBL/GenBank/DDBJ whole genome shotgun (WGS) entry which is preliminary data.</text>
</comment>
<evidence type="ECO:0000259" key="4">
    <source>
        <dbReference type="PROSITE" id="PS50043"/>
    </source>
</evidence>
<evidence type="ECO:0000313" key="5">
    <source>
        <dbReference type="EMBL" id="REG04636.1"/>
    </source>
</evidence>
<keyword evidence="2" id="KW-0238">DNA-binding</keyword>
<evidence type="ECO:0000256" key="3">
    <source>
        <dbReference type="ARBA" id="ARBA00023163"/>
    </source>
</evidence>
<dbReference type="InterPro" id="IPR036388">
    <property type="entry name" value="WH-like_DNA-bd_sf"/>
</dbReference>
<organism evidence="5 6">
    <name type="scientific">Pelolinea submarina</name>
    <dbReference type="NCBI Taxonomy" id="913107"/>
    <lineage>
        <taxon>Bacteria</taxon>
        <taxon>Bacillati</taxon>
        <taxon>Chloroflexota</taxon>
        <taxon>Anaerolineae</taxon>
        <taxon>Anaerolineales</taxon>
        <taxon>Anaerolineaceae</taxon>
        <taxon>Pelolinea</taxon>
    </lineage>
</organism>
<accession>A0A3E0A3M3</accession>
<dbReference type="PANTHER" id="PTHR44688">
    <property type="entry name" value="DNA-BINDING TRANSCRIPTIONAL ACTIVATOR DEVR_DOSR"/>
    <property type="match status" value="1"/>
</dbReference>